<protein>
    <submittedName>
        <fullName evidence="2">Uncharacterized protein</fullName>
    </submittedName>
</protein>
<evidence type="ECO:0000313" key="2">
    <source>
        <dbReference type="EMBL" id="CAI8032592.1"/>
    </source>
</evidence>
<sequence>MNVDYGKPNDTYLWFWQARYVVGICVTLCFIFPIVSIIGEVAIGRYKLVSYCLKTMWCMYILALVLSLCEESLPVRKTTIHVIQVLIAVLQFSIQGAFLASAVPLGIDQHSRICSLQLHTHPTK</sequence>
<name>A0AA35WZV9_GEOBA</name>
<dbReference type="AlphaFoldDB" id="A0AA35WZV9"/>
<gene>
    <name evidence="2" type="ORF">GBAR_LOCUS18423</name>
</gene>
<dbReference type="Proteomes" id="UP001174909">
    <property type="component" value="Unassembled WGS sequence"/>
</dbReference>
<keyword evidence="1" id="KW-0472">Membrane</keyword>
<evidence type="ECO:0000256" key="1">
    <source>
        <dbReference type="SAM" id="Phobius"/>
    </source>
</evidence>
<proteinExistence type="predicted"/>
<organism evidence="2 3">
    <name type="scientific">Geodia barretti</name>
    <name type="common">Barrett's horny sponge</name>
    <dbReference type="NCBI Taxonomy" id="519541"/>
    <lineage>
        <taxon>Eukaryota</taxon>
        <taxon>Metazoa</taxon>
        <taxon>Porifera</taxon>
        <taxon>Demospongiae</taxon>
        <taxon>Heteroscleromorpha</taxon>
        <taxon>Tetractinellida</taxon>
        <taxon>Astrophorina</taxon>
        <taxon>Geodiidae</taxon>
        <taxon>Geodia</taxon>
    </lineage>
</organism>
<keyword evidence="3" id="KW-1185">Reference proteome</keyword>
<dbReference type="EMBL" id="CASHTH010002611">
    <property type="protein sequence ID" value="CAI8032592.1"/>
    <property type="molecule type" value="Genomic_DNA"/>
</dbReference>
<keyword evidence="1" id="KW-0812">Transmembrane</keyword>
<comment type="caution">
    <text evidence="2">The sequence shown here is derived from an EMBL/GenBank/DDBJ whole genome shotgun (WGS) entry which is preliminary data.</text>
</comment>
<evidence type="ECO:0000313" key="3">
    <source>
        <dbReference type="Proteomes" id="UP001174909"/>
    </source>
</evidence>
<accession>A0AA35WZV9</accession>
<feature type="transmembrane region" description="Helical" evidence="1">
    <location>
        <begin position="51"/>
        <end position="68"/>
    </location>
</feature>
<feature type="transmembrane region" description="Helical" evidence="1">
    <location>
        <begin position="80"/>
        <end position="103"/>
    </location>
</feature>
<feature type="transmembrane region" description="Helical" evidence="1">
    <location>
        <begin position="20"/>
        <end position="39"/>
    </location>
</feature>
<reference evidence="2" key="1">
    <citation type="submission" date="2023-03" db="EMBL/GenBank/DDBJ databases">
        <authorList>
            <person name="Steffen K."/>
            <person name="Cardenas P."/>
        </authorList>
    </citation>
    <scope>NUCLEOTIDE SEQUENCE</scope>
</reference>
<keyword evidence="1" id="KW-1133">Transmembrane helix</keyword>